<evidence type="ECO:0000256" key="1">
    <source>
        <dbReference type="ARBA" id="ARBA00009388"/>
    </source>
</evidence>
<dbReference type="RefSeq" id="XP_018126229.1">
    <property type="nucleotide sequence ID" value="XM_018278869.1"/>
</dbReference>
<dbReference type="CDD" id="cd09597">
    <property type="entry name" value="M4_TLP"/>
    <property type="match status" value="1"/>
</dbReference>
<keyword evidence="5" id="KW-0862">Zinc</keyword>
<keyword evidence="2" id="KW-0645">Protease</keyword>
<dbReference type="InterPro" id="IPR027268">
    <property type="entry name" value="Peptidase_M4/M1_CTD_sf"/>
</dbReference>
<keyword evidence="3" id="KW-0479">Metal-binding</keyword>
<evidence type="ECO:0000313" key="9">
    <source>
        <dbReference type="EMBL" id="OBT92496.1"/>
    </source>
</evidence>
<sequence length="411" mass="44358">MCDNHESGATGHFVPAYIHKHIAESAAAPDKARQAALRTLSVDQDFRGQRVTASETAAAPCAADEPGVLAAQVPISKEAGDEARESARATLKTDAKIREQRAALIGPAATDEPHDHLAAPFQLKRLIYDAKGSGNLRGTLARAEGAGRNTDRQVNNVYDAIGITAMFFYTVFGRNSVDDKGGNIVATVHFDSKPDDQLGYNNAFFFGTEFAFGDGDGIIFDYFTDALDVVAHELTHAVTKYTSGFTYKFQTGGLNESISDVFAALVEQWHFNQTAAEADWLNGQSLFPVAIRGPALRDMANPGTAYDDSILGRDPQISHFSQYNDDLSVHVTSGIPNRAFYLAAIGFGGYAYDKAGKIWYATLTDSRIEAIAKTATFKQWADVTVDQANKLFGTGATVIVRNAWIAVGVLV</sequence>
<dbReference type="EMBL" id="KV460266">
    <property type="protein sequence ID" value="OBT92496.1"/>
    <property type="molecule type" value="Genomic_DNA"/>
</dbReference>
<dbReference type="PANTHER" id="PTHR43579:SF1">
    <property type="entry name" value="NEUTRAL METALLOPROTEINASE"/>
    <property type="match status" value="1"/>
</dbReference>
<keyword evidence="9" id="KW-0648">Protein biosynthesis</keyword>
<dbReference type="GO" id="GO:0046872">
    <property type="term" value="F:metal ion binding"/>
    <property type="evidence" value="ECO:0007669"/>
    <property type="project" value="UniProtKB-KW"/>
</dbReference>
<reference evidence="9 10" key="1">
    <citation type="submission" date="2016-03" db="EMBL/GenBank/DDBJ databases">
        <title>Comparative genomics of Pseudogymnoascus destructans, the fungus causing white-nose syndrome of bats.</title>
        <authorList>
            <person name="Palmer J.M."/>
            <person name="Drees K.P."/>
            <person name="Foster J.T."/>
            <person name="Lindner D.L."/>
        </authorList>
    </citation>
    <scope>NUCLEOTIDE SEQUENCE [LARGE SCALE GENOMIC DNA]</scope>
    <source>
        <strain evidence="9 10">UAMH 10579</strain>
    </source>
</reference>
<comment type="similarity">
    <text evidence="1">Belongs to the peptidase M4 family.</text>
</comment>
<dbReference type="GO" id="GO:0004222">
    <property type="term" value="F:metalloendopeptidase activity"/>
    <property type="evidence" value="ECO:0007669"/>
    <property type="project" value="InterPro"/>
</dbReference>
<organism evidence="9 10">
    <name type="scientific">Pseudogymnoascus verrucosus</name>
    <dbReference type="NCBI Taxonomy" id="342668"/>
    <lineage>
        <taxon>Eukaryota</taxon>
        <taxon>Fungi</taxon>
        <taxon>Dikarya</taxon>
        <taxon>Ascomycota</taxon>
        <taxon>Pezizomycotina</taxon>
        <taxon>Leotiomycetes</taxon>
        <taxon>Thelebolales</taxon>
        <taxon>Thelebolaceae</taxon>
        <taxon>Pseudogymnoascus</taxon>
    </lineage>
</organism>
<evidence type="ECO:0000256" key="5">
    <source>
        <dbReference type="ARBA" id="ARBA00022833"/>
    </source>
</evidence>
<dbReference type="InterPro" id="IPR052759">
    <property type="entry name" value="Metalloprotease_M4"/>
</dbReference>
<dbReference type="PANTHER" id="PTHR43579">
    <property type="match status" value="1"/>
</dbReference>
<accession>A0A1B8G9J7</accession>
<feature type="domain" description="Peptidase M4" evidence="7">
    <location>
        <begin position="160"/>
        <end position="240"/>
    </location>
</feature>
<evidence type="ECO:0000256" key="2">
    <source>
        <dbReference type="ARBA" id="ARBA00022670"/>
    </source>
</evidence>
<proteinExistence type="inferred from homology"/>
<dbReference type="Gene3D" id="1.10.390.10">
    <property type="entry name" value="Neutral Protease Domain 2"/>
    <property type="match status" value="1"/>
</dbReference>
<dbReference type="SUPFAM" id="SSF55486">
    <property type="entry name" value="Metalloproteases ('zincins'), catalytic domain"/>
    <property type="match status" value="1"/>
</dbReference>
<evidence type="ECO:0000313" key="10">
    <source>
        <dbReference type="Proteomes" id="UP000091956"/>
    </source>
</evidence>
<dbReference type="Gene3D" id="3.10.170.10">
    <property type="match status" value="1"/>
</dbReference>
<dbReference type="InterPro" id="IPR023612">
    <property type="entry name" value="Peptidase_M4"/>
</dbReference>
<gene>
    <name evidence="9" type="primary">PRT1_2</name>
    <name evidence="9" type="ORF">VE01_09455</name>
</gene>
<evidence type="ECO:0000256" key="6">
    <source>
        <dbReference type="ARBA" id="ARBA00023049"/>
    </source>
</evidence>
<dbReference type="GO" id="GO:0006508">
    <property type="term" value="P:proteolysis"/>
    <property type="evidence" value="ECO:0007669"/>
    <property type="project" value="UniProtKB-KW"/>
</dbReference>
<dbReference type="Proteomes" id="UP000091956">
    <property type="component" value="Unassembled WGS sequence"/>
</dbReference>
<evidence type="ECO:0000259" key="8">
    <source>
        <dbReference type="Pfam" id="PF02868"/>
    </source>
</evidence>
<dbReference type="STRING" id="342668.A0A1B8G9J7"/>
<dbReference type="PRINTS" id="PR00730">
    <property type="entry name" value="THERMOLYSIN"/>
</dbReference>
<keyword evidence="9" id="KW-0396">Initiation factor</keyword>
<dbReference type="GO" id="GO:0003743">
    <property type="term" value="F:translation initiation factor activity"/>
    <property type="evidence" value="ECO:0007669"/>
    <property type="project" value="UniProtKB-KW"/>
</dbReference>
<evidence type="ECO:0000259" key="7">
    <source>
        <dbReference type="Pfam" id="PF01447"/>
    </source>
</evidence>
<keyword evidence="6" id="KW-0482">Metalloprotease</keyword>
<dbReference type="Pfam" id="PF01447">
    <property type="entry name" value="Peptidase_M4"/>
    <property type="match status" value="1"/>
</dbReference>
<keyword evidence="4" id="KW-0378">Hydrolase</keyword>
<dbReference type="Pfam" id="PF02868">
    <property type="entry name" value="Peptidase_M4_C"/>
    <property type="match status" value="1"/>
</dbReference>
<dbReference type="GeneID" id="28842841"/>
<evidence type="ECO:0000256" key="4">
    <source>
        <dbReference type="ARBA" id="ARBA00022801"/>
    </source>
</evidence>
<reference evidence="10" key="2">
    <citation type="journal article" date="2018" name="Nat. Commun.">
        <title>Extreme sensitivity to ultraviolet light in the fungal pathogen causing white-nose syndrome of bats.</title>
        <authorList>
            <person name="Palmer J.M."/>
            <person name="Drees K.P."/>
            <person name="Foster J.T."/>
            <person name="Lindner D.L."/>
        </authorList>
    </citation>
    <scope>NUCLEOTIDE SEQUENCE [LARGE SCALE GENOMIC DNA]</scope>
    <source>
        <strain evidence="10">UAMH 10579</strain>
    </source>
</reference>
<dbReference type="InterPro" id="IPR001570">
    <property type="entry name" value="Peptidase_M4_C_domain"/>
</dbReference>
<protein>
    <submittedName>
        <fullName evidence="9">Translation initiation factor 3 subunit b</fullName>
    </submittedName>
</protein>
<name>A0A1B8G9J7_9PEZI</name>
<evidence type="ECO:0000256" key="3">
    <source>
        <dbReference type="ARBA" id="ARBA00022723"/>
    </source>
</evidence>
<feature type="domain" description="Peptidase M4 C-terminal" evidence="8">
    <location>
        <begin position="243"/>
        <end position="409"/>
    </location>
</feature>
<dbReference type="AlphaFoldDB" id="A0A1B8G9J7"/>
<keyword evidence="10" id="KW-1185">Reference proteome</keyword>
<dbReference type="InterPro" id="IPR013856">
    <property type="entry name" value="Peptidase_M4_domain"/>
</dbReference>